<organism evidence="2">
    <name type="scientific">Absidia glauca</name>
    <name type="common">Pin mould</name>
    <dbReference type="NCBI Taxonomy" id="4829"/>
    <lineage>
        <taxon>Eukaryota</taxon>
        <taxon>Fungi</taxon>
        <taxon>Fungi incertae sedis</taxon>
        <taxon>Mucoromycota</taxon>
        <taxon>Mucoromycotina</taxon>
        <taxon>Mucoromycetes</taxon>
        <taxon>Mucorales</taxon>
        <taxon>Cunninghamellaceae</taxon>
        <taxon>Absidia</taxon>
    </lineage>
</organism>
<dbReference type="PANTHER" id="PTHR31126:SF14">
    <property type="entry name" value="TYROSINE-PROTEIN PHOSPHATASE OCA6-RELATED"/>
    <property type="match status" value="1"/>
</dbReference>
<evidence type="ECO:0000256" key="1">
    <source>
        <dbReference type="SAM" id="MobiDB-lite"/>
    </source>
</evidence>
<feature type="region of interest" description="Disordered" evidence="1">
    <location>
        <begin position="225"/>
        <end position="320"/>
    </location>
</feature>
<dbReference type="InterPro" id="IPR004861">
    <property type="entry name" value="Siw14-like"/>
</dbReference>
<sequence>MAATRLPNLIPPFRYAMVEEDLFRGGFPKPRNYRFLQRLRLKTILSLIPDKATPELQAFCEQENIHMLRLTVDRMKEDNIPLSYNKTILALQIIIDPENHPLYIHCLDGADVTGLVIACLRKLQMWTLSSALLEFSRNLHTSVITSEESEFVENFKNFTVTIPMSIRPWLWGGVVNFRKHATLRLNFLNPSMMTDEERELKEKVERRERDREDFYKKRKNDLLDNLFDSQASSSRTHRPSNNNTSTATTPKLGTSPPPLEKDEFPNVIVTETTESDGAGTPMEGSDKELAATEDNRHDDDDDDDDDEERRQRRPHDPNNQYLVDVDVDVEGVMMDGLDQVQYYNRAAASSGPHHHHHQHHHDSDQDDLERVDERGAERATIYDDASRYALEPISRTLEALALEGLD</sequence>
<dbReference type="AlphaFoldDB" id="A0A163JKQ4"/>
<accession>A0A163JKQ4</accession>
<dbReference type="OrthoDB" id="6375174at2759"/>
<dbReference type="EMBL" id="LT553105">
    <property type="protein sequence ID" value="SAM00034.1"/>
    <property type="molecule type" value="Genomic_DNA"/>
</dbReference>
<name>A0A163JKQ4_ABSGL</name>
<dbReference type="Pfam" id="PF03162">
    <property type="entry name" value="Y_phosphatase2"/>
    <property type="match status" value="1"/>
</dbReference>
<protein>
    <recommendedName>
        <fullName evidence="4">Tyrosine specific protein phosphatases domain-containing protein</fullName>
    </recommendedName>
</protein>
<keyword evidence="3" id="KW-1185">Reference proteome</keyword>
<dbReference type="Proteomes" id="UP000078561">
    <property type="component" value="Unassembled WGS sequence"/>
</dbReference>
<reference evidence="2" key="1">
    <citation type="submission" date="2016-04" db="EMBL/GenBank/DDBJ databases">
        <authorList>
            <person name="Evans L.H."/>
            <person name="Alamgir A."/>
            <person name="Owens N."/>
            <person name="Weber N.D."/>
            <person name="Virtaneva K."/>
            <person name="Barbian K."/>
            <person name="Babar A."/>
            <person name="Rosenke K."/>
        </authorList>
    </citation>
    <scope>NUCLEOTIDE SEQUENCE [LARGE SCALE GENOMIC DNA]</scope>
    <source>
        <strain evidence="2">CBS 101.48</strain>
    </source>
</reference>
<feature type="compositionally biased region" description="Basic and acidic residues" evidence="1">
    <location>
        <begin position="284"/>
        <end position="298"/>
    </location>
</feature>
<feature type="compositionally biased region" description="Low complexity" evidence="1">
    <location>
        <begin position="240"/>
        <end position="249"/>
    </location>
</feature>
<dbReference type="STRING" id="4829.A0A163JKQ4"/>
<dbReference type="InterPro" id="IPR029021">
    <property type="entry name" value="Prot-tyrosine_phosphatase-like"/>
</dbReference>
<dbReference type="PANTHER" id="PTHR31126">
    <property type="entry name" value="TYROSINE-PROTEIN PHOSPHATASE"/>
    <property type="match status" value="1"/>
</dbReference>
<dbReference type="FunFam" id="3.90.190.10:FF:000084">
    <property type="entry name" value="Tyrosine phospatase-like protein"/>
    <property type="match status" value="1"/>
</dbReference>
<evidence type="ECO:0008006" key="4">
    <source>
        <dbReference type="Google" id="ProtNLM"/>
    </source>
</evidence>
<dbReference type="GO" id="GO:0016791">
    <property type="term" value="F:phosphatase activity"/>
    <property type="evidence" value="ECO:0007669"/>
    <property type="project" value="TreeGrafter"/>
</dbReference>
<dbReference type="SUPFAM" id="SSF52799">
    <property type="entry name" value="(Phosphotyrosine protein) phosphatases II"/>
    <property type="match status" value="1"/>
</dbReference>
<gene>
    <name evidence="2" type="primary">ABSGL_05700.1 scaffold 7421</name>
</gene>
<proteinExistence type="predicted"/>
<dbReference type="InParanoid" id="A0A163JKQ4"/>
<evidence type="ECO:0000313" key="2">
    <source>
        <dbReference type="EMBL" id="SAM00034.1"/>
    </source>
</evidence>
<dbReference type="Gene3D" id="3.90.190.10">
    <property type="entry name" value="Protein tyrosine phosphatase superfamily"/>
    <property type="match status" value="1"/>
</dbReference>
<dbReference type="OMA" id="MMDGLDQ"/>
<feature type="region of interest" description="Disordered" evidence="1">
    <location>
        <begin position="348"/>
        <end position="372"/>
    </location>
</feature>
<evidence type="ECO:0000313" key="3">
    <source>
        <dbReference type="Proteomes" id="UP000078561"/>
    </source>
</evidence>